<sequence>MLEDGNCLFRAVADQVYGDSESYDLTRQMCMDYMEHERDHFSQFITEGFTSYLKRKRRDKVYGNNVEIQALAEMYNRPIHIYSYSTEPINIFQGSYNTDTPPIRLSYHHGNHYNSLVDPHRLTVGAGLGFSSLTGALIAEGRYYSDLELTEKEIERSVMEASRESKLKSENEWFYFCARGRKYPHGSQSRRATELGYWKATGKERSVKSANQIVGTKRTLVFHIGRAPRGERTEWIMHEYCIHGASQDALVVCRLRKNADFRASSSQRQMEDGLGQDDDYVGQTGGSEREKKSYLVDEPEQLQISNGDIAESSNVVEYQDDTNDDCYAEILNDDIIKLDEEAVKANQAFRPNYPTQQKTIFTEASSSKQMSECGMKKESKQTMNSYALFRIKNGSTASSSGCKIPNPLTHIKKDDSQRVTKNVLATTVFLTILMSVLFTVLTARDRD</sequence>
<accession>A0A8S9LHJ2</accession>
<dbReference type="GO" id="GO:0016579">
    <property type="term" value="P:protein deubiquitination"/>
    <property type="evidence" value="ECO:0007669"/>
    <property type="project" value="TreeGrafter"/>
</dbReference>
<organism evidence="15">
    <name type="scientific">Brassica cretica</name>
    <name type="common">Mustard</name>
    <dbReference type="NCBI Taxonomy" id="69181"/>
    <lineage>
        <taxon>Eukaryota</taxon>
        <taxon>Viridiplantae</taxon>
        <taxon>Streptophyta</taxon>
        <taxon>Embryophyta</taxon>
        <taxon>Tracheophyta</taxon>
        <taxon>Spermatophyta</taxon>
        <taxon>Magnoliopsida</taxon>
        <taxon>eudicotyledons</taxon>
        <taxon>Gunneridae</taxon>
        <taxon>Pentapetalae</taxon>
        <taxon>rosids</taxon>
        <taxon>malvids</taxon>
        <taxon>Brassicales</taxon>
        <taxon>Brassicaceae</taxon>
        <taxon>Brassiceae</taxon>
        <taxon>Brassica</taxon>
    </lineage>
</organism>
<keyword evidence="12" id="KW-0812">Transmembrane</keyword>
<dbReference type="PANTHER" id="PTHR12419:SF4">
    <property type="entry name" value="OTU DOMAIN-CONTAINING PROTEIN 5"/>
    <property type="match status" value="1"/>
</dbReference>
<dbReference type="Gene3D" id="2.170.150.80">
    <property type="entry name" value="NAC domain"/>
    <property type="match status" value="1"/>
</dbReference>
<evidence type="ECO:0000256" key="8">
    <source>
        <dbReference type="ARBA" id="ARBA00023125"/>
    </source>
</evidence>
<keyword evidence="8" id="KW-0238">DNA-binding</keyword>
<protein>
    <recommendedName>
        <fullName evidence="3">ubiquitinyl hydrolase 1</fullName>
        <ecNumber evidence="3">3.4.19.12</ecNumber>
    </recommendedName>
</protein>
<evidence type="ECO:0000256" key="2">
    <source>
        <dbReference type="ARBA" id="ARBA00010407"/>
    </source>
</evidence>
<evidence type="ECO:0000256" key="9">
    <source>
        <dbReference type="ARBA" id="ARBA00023163"/>
    </source>
</evidence>
<evidence type="ECO:0000256" key="3">
    <source>
        <dbReference type="ARBA" id="ARBA00012759"/>
    </source>
</evidence>
<evidence type="ECO:0000256" key="12">
    <source>
        <dbReference type="SAM" id="Phobius"/>
    </source>
</evidence>
<evidence type="ECO:0000256" key="10">
    <source>
        <dbReference type="ARBA" id="ARBA00023242"/>
    </source>
</evidence>
<dbReference type="InterPro" id="IPR038765">
    <property type="entry name" value="Papain-like_cys_pep_sf"/>
</dbReference>
<dbReference type="PANTHER" id="PTHR12419">
    <property type="entry name" value="OTU DOMAIN CONTAINING PROTEIN"/>
    <property type="match status" value="1"/>
</dbReference>
<evidence type="ECO:0000259" key="14">
    <source>
        <dbReference type="PROSITE" id="PS51005"/>
    </source>
</evidence>
<gene>
    <name evidence="15" type="ORF">F2Q70_00025683</name>
</gene>
<comment type="caution">
    <text evidence="15">The sequence shown here is derived from an EMBL/GenBank/DDBJ whole genome shotgun (WGS) entry which is preliminary data.</text>
</comment>
<keyword evidence="5" id="KW-0833">Ubl conjugation pathway</keyword>
<evidence type="ECO:0000259" key="13">
    <source>
        <dbReference type="PROSITE" id="PS50802"/>
    </source>
</evidence>
<proteinExistence type="inferred from homology"/>
<keyword evidence="6" id="KW-0378">Hydrolase</keyword>
<dbReference type="InterPro" id="IPR003441">
    <property type="entry name" value="NAC-dom"/>
</dbReference>
<keyword evidence="9" id="KW-0804">Transcription</keyword>
<feature type="region of interest" description="Disordered" evidence="11">
    <location>
        <begin position="264"/>
        <end position="293"/>
    </location>
</feature>
<name>A0A8S9LHJ2_BRACR</name>
<dbReference type="Pfam" id="PF02338">
    <property type="entry name" value="OTU"/>
    <property type="match status" value="1"/>
</dbReference>
<dbReference type="GO" id="GO:0006508">
    <property type="term" value="P:proteolysis"/>
    <property type="evidence" value="ECO:0007669"/>
    <property type="project" value="UniProtKB-KW"/>
</dbReference>
<evidence type="ECO:0000313" key="15">
    <source>
        <dbReference type="EMBL" id="KAF2604853.1"/>
    </source>
</evidence>
<dbReference type="InterPro" id="IPR050704">
    <property type="entry name" value="Peptidase_C85-like"/>
</dbReference>
<keyword evidence="10" id="KW-0539">Nucleus</keyword>
<dbReference type="GO" id="GO:0006355">
    <property type="term" value="P:regulation of DNA-templated transcription"/>
    <property type="evidence" value="ECO:0007669"/>
    <property type="project" value="InterPro"/>
</dbReference>
<dbReference type="Gene3D" id="3.90.70.80">
    <property type="match status" value="1"/>
</dbReference>
<dbReference type="EMBL" id="QGKY02000094">
    <property type="protein sequence ID" value="KAF2604853.1"/>
    <property type="molecule type" value="Genomic_DNA"/>
</dbReference>
<keyword evidence="7" id="KW-0805">Transcription regulation</keyword>
<evidence type="ECO:0000256" key="5">
    <source>
        <dbReference type="ARBA" id="ARBA00022786"/>
    </source>
</evidence>
<dbReference type="AlphaFoldDB" id="A0A8S9LHJ2"/>
<dbReference type="InterPro" id="IPR003323">
    <property type="entry name" value="OTU_dom"/>
</dbReference>
<dbReference type="SUPFAM" id="SSF54001">
    <property type="entry name" value="Cysteine proteinases"/>
    <property type="match status" value="1"/>
</dbReference>
<dbReference type="GO" id="GO:0061578">
    <property type="term" value="F:K63-linked deubiquitinase activity"/>
    <property type="evidence" value="ECO:0007669"/>
    <property type="project" value="TreeGrafter"/>
</dbReference>
<dbReference type="PROSITE" id="PS51005">
    <property type="entry name" value="NAC"/>
    <property type="match status" value="1"/>
</dbReference>
<dbReference type="Pfam" id="PF02365">
    <property type="entry name" value="NAM"/>
    <property type="match status" value="1"/>
</dbReference>
<dbReference type="FunFam" id="3.90.70.80:FF:000018">
    <property type="entry name" value="OTU domain-containing protein 5-B"/>
    <property type="match status" value="1"/>
</dbReference>
<keyword evidence="12" id="KW-0472">Membrane</keyword>
<evidence type="ECO:0000256" key="7">
    <source>
        <dbReference type="ARBA" id="ARBA00023015"/>
    </source>
</evidence>
<reference evidence="15" key="1">
    <citation type="submission" date="2019-12" db="EMBL/GenBank/DDBJ databases">
        <title>Genome sequencing and annotation of Brassica cretica.</title>
        <authorList>
            <person name="Studholme D.J."/>
            <person name="Sarris P.F."/>
        </authorList>
    </citation>
    <scope>NUCLEOTIDE SEQUENCE</scope>
    <source>
        <strain evidence="15">PFS-102/07</strain>
        <tissue evidence="15">Leaf</tissue>
    </source>
</reference>
<dbReference type="CDD" id="cd22796">
    <property type="entry name" value="OTU_plant_OTU6-like"/>
    <property type="match status" value="1"/>
</dbReference>
<evidence type="ECO:0000256" key="11">
    <source>
        <dbReference type="SAM" id="MobiDB-lite"/>
    </source>
</evidence>
<dbReference type="EC" id="3.4.19.12" evidence="3"/>
<comment type="catalytic activity">
    <reaction evidence="1">
        <text>Thiol-dependent hydrolysis of ester, thioester, amide, peptide and isopeptide bonds formed by the C-terminal Gly of ubiquitin (a 76-residue protein attached to proteins as an intracellular targeting signal).</text>
        <dbReference type="EC" id="3.4.19.12"/>
    </reaction>
</comment>
<feature type="transmembrane region" description="Helical" evidence="12">
    <location>
        <begin position="423"/>
        <end position="443"/>
    </location>
</feature>
<dbReference type="PROSITE" id="PS50802">
    <property type="entry name" value="OTU"/>
    <property type="match status" value="1"/>
</dbReference>
<dbReference type="SUPFAM" id="SSF101941">
    <property type="entry name" value="NAC domain"/>
    <property type="match status" value="1"/>
</dbReference>
<comment type="similarity">
    <text evidence="2">Belongs to the peptidase C85 family.</text>
</comment>
<keyword evidence="4" id="KW-0645">Protease</keyword>
<feature type="domain" description="OTU" evidence="13">
    <location>
        <begin position="1"/>
        <end position="119"/>
    </location>
</feature>
<feature type="domain" description="NAC" evidence="14">
    <location>
        <begin position="124"/>
        <end position="258"/>
    </location>
</feature>
<evidence type="ECO:0000256" key="1">
    <source>
        <dbReference type="ARBA" id="ARBA00000707"/>
    </source>
</evidence>
<dbReference type="InterPro" id="IPR036093">
    <property type="entry name" value="NAC_dom_sf"/>
</dbReference>
<dbReference type="GO" id="GO:0003677">
    <property type="term" value="F:DNA binding"/>
    <property type="evidence" value="ECO:0007669"/>
    <property type="project" value="UniProtKB-KW"/>
</dbReference>
<keyword evidence="12" id="KW-1133">Transmembrane helix</keyword>
<evidence type="ECO:0000256" key="6">
    <source>
        <dbReference type="ARBA" id="ARBA00022801"/>
    </source>
</evidence>
<dbReference type="GO" id="GO:0004843">
    <property type="term" value="F:cysteine-type deubiquitinase activity"/>
    <property type="evidence" value="ECO:0007669"/>
    <property type="project" value="UniProtKB-EC"/>
</dbReference>
<evidence type="ECO:0000256" key="4">
    <source>
        <dbReference type="ARBA" id="ARBA00022670"/>
    </source>
</evidence>